<comment type="caution">
    <text evidence="2">The sequence shown here is derived from an EMBL/GenBank/DDBJ whole genome shotgun (WGS) entry which is preliminary data.</text>
</comment>
<accession>A0A8J5Y8X5</accession>
<dbReference type="PANTHER" id="PTHR47074:SF61">
    <property type="entry name" value="RNASE H TYPE-1 DOMAIN-CONTAINING PROTEIN"/>
    <property type="match status" value="1"/>
</dbReference>
<dbReference type="AlphaFoldDB" id="A0A8J5Y8X5"/>
<dbReference type="GO" id="GO:0004523">
    <property type="term" value="F:RNA-DNA hybrid ribonuclease activity"/>
    <property type="evidence" value="ECO:0007669"/>
    <property type="project" value="InterPro"/>
</dbReference>
<dbReference type="Pfam" id="PF13456">
    <property type="entry name" value="RVT_3"/>
    <property type="match status" value="1"/>
</dbReference>
<dbReference type="GO" id="GO:0003676">
    <property type="term" value="F:nucleic acid binding"/>
    <property type="evidence" value="ECO:0007669"/>
    <property type="project" value="InterPro"/>
</dbReference>
<proteinExistence type="predicted"/>
<protein>
    <recommendedName>
        <fullName evidence="1">RNase H type-1 domain-containing protein</fullName>
    </recommendedName>
</protein>
<evidence type="ECO:0000313" key="3">
    <source>
        <dbReference type="Proteomes" id="UP000701853"/>
    </source>
</evidence>
<dbReference type="InterPro" id="IPR036397">
    <property type="entry name" value="RNaseH_sf"/>
</dbReference>
<sequence>MSQCNISLLAKQEWRIINNQDSLVTHAVKSILEKGTCWRVGTGTNISINDDAWIPNAVNFRLSLVVNTIQDSKVNELIDSNERIWKRELINNTFSKEDAGKILQIPLVRTPHDDLLIWGGEFLGEFSVCSAYKLLQTFDDIPRAYALQIAYRNFYKTLWLLNLPTEIKGERNTRMHEKKKSIGLEIANFINNYIAELNGLERKNSAKGKEIRRWSHPSREFVKIKFDEIHQGVTSAFAAKAIACRKAVQVGFEKEWLKIIVKGDSLTIIKKYLSKSQDRSHTGAYIYDIQQKTNRSRRFKFKHTPRPTNALAHILAIETLKKKGNLNLEMSVPGYTEKSMKD</sequence>
<name>A0A8J5Y8X5_9ROSI</name>
<evidence type="ECO:0000313" key="2">
    <source>
        <dbReference type="EMBL" id="KAG8479729.1"/>
    </source>
</evidence>
<dbReference type="InterPro" id="IPR052929">
    <property type="entry name" value="RNase_H-like_EbsB-rel"/>
</dbReference>
<gene>
    <name evidence="2" type="ORF">CXB51_029529</name>
</gene>
<keyword evidence="3" id="KW-1185">Reference proteome</keyword>
<dbReference type="OrthoDB" id="1001386at2759"/>
<dbReference type="InterPro" id="IPR002156">
    <property type="entry name" value="RNaseH_domain"/>
</dbReference>
<organism evidence="2 3">
    <name type="scientific">Gossypium anomalum</name>
    <dbReference type="NCBI Taxonomy" id="47600"/>
    <lineage>
        <taxon>Eukaryota</taxon>
        <taxon>Viridiplantae</taxon>
        <taxon>Streptophyta</taxon>
        <taxon>Embryophyta</taxon>
        <taxon>Tracheophyta</taxon>
        <taxon>Spermatophyta</taxon>
        <taxon>Magnoliopsida</taxon>
        <taxon>eudicotyledons</taxon>
        <taxon>Gunneridae</taxon>
        <taxon>Pentapetalae</taxon>
        <taxon>rosids</taxon>
        <taxon>malvids</taxon>
        <taxon>Malvales</taxon>
        <taxon>Malvaceae</taxon>
        <taxon>Malvoideae</taxon>
        <taxon>Gossypium</taxon>
    </lineage>
</organism>
<evidence type="ECO:0000259" key="1">
    <source>
        <dbReference type="Pfam" id="PF13456"/>
    </source>
</evidence>
<reference evidence="2 3" key="1">
    <citation type="journal article" date="2021" name="bioRxiv">
        <title>The Gossypium anomalum genome as a resource for cotton improvement and evolutionary analysis of hybrid incompatibility.</title>
        <authorList>
            <person name="Grover C.E."/>
            <person name="Yuan D."/>
            <person name="Arick M.A."/>
            <person name="Miller E.R."/>
            <person name="Hu G."/>
            <person name="Peterson D.G."/>
            <person name="Wendel J.F."/>
            <person name="Udall J.A."/>
        </authorList>
    </citation>
    <scope>NUCLEOTIDE SEQUENCE [LARGE SCALE GENOMIC DNA]</scope>
    <source>
        <strain evidence="2">JFW-Udall</strain>
        <tissue evidence="2">Leaf</tissue>
    </source>
</reference>
<dbReference type="CDD" id="cd06222">
    <property type="entry name" value="RNase_H_like"/>
    <property type="match status" value="1"/>
</dbReference>
<dbReference type="EMBL" id="JAHUZN010000011">
    <property type="protein sequence ID" value="KAG8479729.1"/>
    <property type="molecule type" value="Genomic_DNA"/>
</dbReference>
<feature type="domain" description="RNase H type-1" evidence="1">
    <location>
        <begin position="228"/>
        <end position="316"/>
    </location>
</feature>
<dbReference type="InterPro" id="IPR044730">
    <property type="entry name" value="RNase_H-like_dom_plant"/>
</dbReference>
<dbReference type="Proteomes" id="UP000701853">
    <property type="component" value="Chromosome 11"/>
</dbReference>
<dbReference type="PANTHER" id="PTHR47074">
    <property type="entry name" value="BNAC02G40300D PROTEIN"/>
    <property type="match status" value="1"/>
</dbReference>
<dbReference type="Gene3D" id="3.30.420.10">
    <property type="entry name" value="Ribonuclease H-like superfamily/Ribonuclease H"/>
    <property type="match status" value="1"/>
</dbReference>